<reference evidence="12 13" key="1">
    <citation type="submission" date="2024-04" db="EMBL/GenBank/DDBJ databases">
        <title>genome sequences of Mucor flavus KT1a and Helicostylum pulchrum KT1b strains isolated from the surface of a dry-aged beef.</title>
        <authorList>
            <person name="Toyotome T."/>
            <person name="Hosono M."/>
            <person name="Torimaru M."/>
            <person name="Fukuda K."/>
            <person name="Mikami N."/>
        </authorList>
    </citation>
    <scope>NUCLEOTIDE SEQUENCE [LARGE SCALE GENOMIC DNA]</scope>
    <source>
        <strain evidence="12 13">KT1a</strain>
    </source>
</reference>
<evidence type="ECO:0000256" key="3">
    <source>
        <dbReference type="ARBA" id="ARBA00012111"/>
    </source>
</evidence>
<keyword evidence="6" id="KW-0156">Chromatin regulator</keyword>
<comment type="caution">
    <text evidence="12">The sequence shown here is derived from an EMBL/GenBank/DDBJ whole genome shotgun (WGS) entry which is preliminary data.</text>
</comment>
<feature type="region of interest" description="Disordered" evidence="10">
    <location>
        <begin position="1"/>
        <end position="22"/>
    </location>
</feature>
<dbReference type="Proteomes" id="UP001473302">
    <property type="component" value="Unassembled WGS sequence"/>
</dbReference>
<keyword evidence="13" id="KW-1185">Reference proteome</keyword>
<dbReference type="EMBL" id="BAABUK010000009">
    <property type="protein sequence ID" value="GAA5811227.1"/>
    <property type="molecule type" value="Genomic_DNA"/>
</dbReference>
<evidence type="ECO:0000256" key="2">
    <source>
        <dbReference type="ARBA" id="ARBA00007738"/>
    </source>
</evidence>
<feature type="region of interest" description="Disordered" evidence="10">
    <location>
        <begin position="161"/>
        <end position="185"/>
    </location>
</feature>
<keyword evidence="8" id="KW-0804">Transcription</keyword>
<evidence type="ECO:0000256" key="5">
    <source>
        <dbReference type="ARBA" id="ARBA00022801"/>
    </source>
</evidence>
<feature type="domain" description="Histone deacetylase" evidence="11">
    <location>
        <begin position="423"/>
        <end position="720"/>
    </location>
</feature>
<dbReference type="PANTHER" id="PTHR10625:SF5">
    <property type="entry name" value="HISTONE DEACETYLASE"/>
    <property type="match status" value="1"/>
</dbReference>
<dbReference type="InterPro" id="IPR037138">
    <property type="entry name" value="His_deacetylse_dom_sf"/>
</dbReference>
<dbReference type="Gene3D" id="3.40.800.20">
    <property type="entry name" value="Histone deacetylase domain"/>
    <property type="match status" value="1"/>
</dbReference>
<evidence type="ECO:0000256" key="7">
    <source>
        <dbReference type="ARBA" id="ARBA00023015"/>
    </source>
</evidence>
<evidence type="ECO:0000313" key="13">
    <source>
        <dbReference type="Proteomes" id="UP001473302"/>
    </source>
</evidence>
<evidence type="ECO:0000259" key="11">
    <source>
        <dbReference type="Pfam" id="PF00850"/>
    </source>
</evidence>
<dbReference type="PANTHER" id="PTHR10625">
    <property type="entry name" value="HISTONE DEACETYLASE HDAC1-RELATED"/>
    <property type="match status" value="1"/>
</dbReference>
<dbReference type="InterPro" id="IPR000286">
    <property type="entry name" value="HDACs"/>
</dbReference>
<sequence length="760" mass="84078">MKRTSEKESSPSLKKTKIGHGESCQSTLVLPTKAIYEKREPKKNLIASLIKPKPVPEPIVLSSDDEDDIIMQKNVLAESLNDAKTNAVSSSQKEDITKLNKLNTAAERASVTPIPETVASAMDISNLDDDDGNDAFLDDSYHSPLAITSSFVDDMSEVDELRSDTEIDEADEPKKDKEVDEREEEKILGEVAQVTSGALVINSDENKDAMEASDNNIEASDDNMETSDDNIKVGSDLTENTNKTEESETVQVNTKATEITNDVTKVNAIETISVQNENNIVDIESMDVSDENMEISEGNIKPSNKVEHVDNTSVNITTTTTSSNRPVREHASKVKTYNDIANSIDPTKLTYVSSDSDDDSNPPTIILARKPTKPRASPTKTMRPGVILSKFTKELTSRRRLKTGFVYDTAMSYHATPNPMEIHPEDPRRIFKIFNILEQHGLLRECKRIASRRATKQEILLVHNIIHYRKLRDTTDLKKRSDYMAMENDYDSIYLNSNSFESALYAAGSLINLMEAVINDTVKNAFAIIRPPGHHAESDMPMGFCLFNNVAVATRSCQRKLGVKKVLIVDWDVHFGNGTQVIFSEDPDVLYVSLHRFEDALFYPSDNKGSASYTGYGKGEGKTVNVPWPCPGMTDADYIYAFREVIMPIATEFSPDVVVVSAGFDAAINDPIGKCNVTPAGYGQMTHMLKSIAHGKLVIALEGGYDLNSIAVSALACMNVLLGDSPEPIGPNLKPKKECIETIVQVKKVQQKYWDCLLEV</sequence>
<evidence type="ECO:0000256" key="4">
    <source>
        <dbReference type="ARBA" id="ARBA00022491"/>
    </source>
</evidence>
<evidence type="ECO:0000256" key="6">
    <source>
        <dbReference type="ARBA" id="ARBA00022853"/>
    </source>
</evidence>
<evidence type="ECO:0000313" key="12">
    <source>
        <dbReference type="EMBL" id="GAA5811227.1"/>
    </source>
</evidence>
<gene>
    <name evidence="12" type="ORF">MFLAVUS_004659</name>
</gene>
<evidence type="ECO:0000256" key="10">
    <source>
        <dbReference type="SAM" id="MobiDB-lite"/>
    </source>
</evidence>
<dbReference type="InterPro" id="IPR023801">
    <property type="entry name" value="His_deacetylse_dom"/>
</dbReference>
<accession>A0ABP9YWI6</accession>
<organism evidence="12 13">
    <name type="scientific">Mucor flavus</name>
    <dbReference type="NCBI Taxonomy" id="439312"/>
    <lineage>
        <taxon>Eukaryota</taxon>
        <taxon>Fungi</taxon>
        <taxon>Fungi incertae sedis</taxon>
        <taxon>Mucoromycota</taxon>
        <taxon>Mucoromycotina</taxon>
        <taxon>Mucoromycetes</taxon>
        <taxon>Mucorales</taxon>
        <taxon>Mucorineae</taxon>
        <taxon>Mucoraceae</taxon>
        <taxon>Mucor</taxon>
    </lineage>
</organism>
<comment type="subcellular location">
    <subcellularLocation>
        <location evidence="1">Nucleus</location>
    </subcellularLocation>
</comment>
<dbReference type="Pfam" id="PF00850">
    <property type="entry name" value="Hist_deacetyl"/>
    <property type="match status" value="1"/>
</dbReference>
<comment type="similarity">
    <text evidence="2">Belongs to the histone deacetylase family. HD type 2 subfamily.</text>
</comment>
<keyword evidence="5" id="KW-0378">Hydrolase</keyword>
<dbReference type="SUPFAM" id="SSF52768">
    <property type="entry name" value="Arginase/deacetylase"/>
    <property type="match status" value="1"/>
</dbReference>
<keyword evidence="7" id="KW-0805">Transcription regulation</keyword>
<dbReference type="InterPro" id="IPR023696">
    <property type="entry name" value="Ureohydrolase_dom_sf"/>
</dbReference>
<evidence type="ECO:0000256" key="8">
    <source>
        <dbReference type="ARBA" id="ARBA00023163"/>
    </source>
</evidence>
<keyword evidence="9" id="KW-0539">Nucleus</keyword>
<protein>
    <recommendedName>
        <fullName evidence="3">histone deacetylase</fullName>
        <ecNumber evidence="3">3.5.1.98</ecNumber>
    </recommendedName>
</protein>
<dbReference type="EC" id="3.5.1.98" evidence="3"/>
<keyword evidence="4" id="KW-0678">Repressor</keyword>
<feature type="region of interest" description="Disordered" evidence="10">
    <location>
        <begin position="351"/>
        <end position="381"/>
    </location>
</feature>
<evidence type="ECO:0000256" key="1">
    <source>
        <dbReference type="ARBA" id="ARBA00004123"/>
    </source>
</evidence>
<feature type="compositionally biased region" description="Basic and acidic residues" evidence="10">
    <location>
        <begin position="172"/>
        <end position="185"/>
    </location>
</feature>
<evidence type="ECO:0000256" key="9">
    <source>
        <dbReference type="ARBA" id="ARBA00023242"/>
    </source>
</evidence>
<proteinExistence type="inferred from homology"/>
<name>A0ABP9YWI6_9FUNG</name>
<dbReference type="PRINTS" id="PR01270">
    <property type="entry name" value="HDASUPER"/>
</dbReference>